<dbReference type="PANTHER" id="PTHR14388:SF17">
    <property type="entry name" value="SH2 DOMAIN-CONTAINING PROTEIN"/>
    <property type="match status" value="1"/>
</dbReference>
<keyword evidence="1" id="KW-0727">SH2 domain</keyword>
<feature type="domain" description="SH2" evidence="2">
    <location>
        <begin position="295"/>
        <end position="383"/>
    </location>
</feature>
<dbReference type="Gene3D" id="3.30.505.10">
    <property type="entry name" value="SH2 domain"/>
    <property type="match status" value="1"/>
</dbReference>
<evidence type="ECO:0000313" key="4">
    <source>
        <dbReference type="Proteomes" id="UP001154078"/>
    </source>
</evidence>
<dbReference type="AlphaFoldDB" id="A0A9P0FQY4"/>
<dbReference type="InterPro" id="IPR000980">
    <property type="entry name" value="SH2"/>
</dbReference>
<accession>A0A9P0FQY4</accession>
<reference evidence="3" key="1">
    <citation type="submission" date="2021-12" db="EMBL/GenBank/DDBJ databases">
        <authorList>
            <person name="King R."/>
        </authorList>
    </citation>
    <scope>NUCLEOTIDE SEQUENCE</scope>
</reference>
<evidence type="ECO:0000256" key="1">
    <source>
        <dbReference type="PROSITE-ProRule" id="PRU00191"/>
    </source>
</evidence>
<organism evidence="3 4">
    <name type="scientific">Brassicogethes aeneus</name>
    <name type="common">Rape pollen beetle</name>
    <name type="synonym">Meligethes aeneus</name>
    <dbReference type="NCBI Taxonomy" id="1431903"/>
    <lineage>
        <taxon>Eukaryota</taxon>
        <taxon>Metazoa</taxon>
        <taxon>Ecdysozoa</taxon>
        <taxon>Arthropoda</taxon>
        <taxon>Hexapoda</taxon>
        <taxon>Insecta</taxon>
        <taxon>Pterygota</taxon>
        <taxon>Neoptera</taxon>
        <taxon>Endopterygota</taxon>
        <taxon>Coleoptera</taxon>
        <taxon>Polyphaga</taxon>
        <taxon>Cucujiformia</taxon>
        <taxon>Nitidulidae</taxon>
        <taxon>Meligethinae</taxon>
        <taxon>Brassicogethes</taxon>
    </lineage>
</organism>
<keyword evidence="4" id="KW-1185">Reference proteome</keyword>
<dbReference type="PANTHER" id="PTHR14388">
    <property type="entry name" value="T CELL-SPECIFIC ADAPTER PROTEIN TSAD"/>
    <property type="match status" value="1"/>
</dbReference>
<sequence length="397" mass="46323">MLEQILRDMYIDPELLELLDETQKQTLYCKMREEQVRRWKSWNDKLGDQPAKPKVTKKRKNVSFMKGVDGEPWVWVMGEHENDKSIEEILREEALEKARQMAEIETKELRKKVEAMECISPKITNLEEDIYCSIDELRNSMNSSANNSYQNKVNRHNFVNTKEVLQDINRKPSKVSSRVAQWEIKLTETRTSEILKTMEKKNEKIAEEAELAAKKHNELWLEQEKKAKVAEQQIREIARRAREEHRLSTALDIDANYSIVNSGVPPGKQAVVEWYKKYEKARMAGLDSDGNLQNWFHGLITRTEAEKLLLDQPHGTFLVRLSERVWGYAISYRAKEKCKHYLINASQKYKFAQSTLEYNTLGDLISNHFNQPLTGGEKLLHPCPRISNTALDDLMKV</sequence>
<dbReference type="PROSITE" id="PS50001">
    <property type="entry name" value="SH2"/>
    <property type="match status" value="1"/>
</dbReference>
<dbReference type="EMBL" id="OV121140">
    <property type="protein sequence ID" value="CAH0563906.1"/>
    <property type="molecule type" value="Genomic_DNA"/>
</dbReference>
<evidence type="ECO:0000313" key="3">
    <source>
        <dbReference type="EMBL" id="CAH0563906.1"/>
    </source>
</evidence>
<dbReference type="Pfam" id="PF00017">
    <property type="entry name" value="SH2"/>
    <property type="match status" value="1"/>
</dbReference>
<gene>
    <name evidence="3" type="ORF">MELIAE_LOCUS12589</name>
</gene>
<dbReference type="SUPFAM" id="SSF55550">
    <property type="entry name" value="SH2 domain"/>
    <property type="match status" value="1"/>
</dbReference>
<dbReference type="PRINTS" id="PR00401">
    <property type="entry name" value="SH2DOMAIN"/>
</dbReference>
<name>A0A9P0FQY4_BRAAE</name>
<evidence type="ECO:0000259" key="2">
    <source>
        <dbReference type="PROSITE" id="PS50001"/>
    </source>
</evidence>
<dbReference type="SMART" id="SM00252">
    <property type="entry name" value="SH2"/>
    <property type="match status" value="1"/>
</dbReference>
<dbReference type="InterPro" id="IPR036860">
    <property type="entry name" value="SH2_dom_sf"/>
</dbReference>
<protein>
    <recommendedName>
        <fullName evidence="2">SH2 domain-containing protein</fullName>
    </recommendedName>
</protein>
<dbReference type="GO" id="GO:0005737">
    <property type="term" value="C:cytoplasm"/>
    <property type="evidence" value="ECO:0007669"/>
    <property type="project" value="TreeGrafter"/>
</dbReference>
<dbReference type="OrthoDB" id="10003345at2759"/>
<proteinExistence type="predicted"/>
<dbReference type="Proteomes" id="UP001154078">
    <property type="component" value="Chromosome 9"/>
</dbReference>